<reference evidence="5" key="1">
    <citation type="journal article" date="2019" name="Int. J. Syst. Evol. Microbiol.">
        <title>The Global Catalogue of Microorganisms (GCM) 10K type strain sequencing project: providing services to taxonomists for standard genome sequencing and annotation.</title>
        <authorList>
            <consortium name="The Broad Institute Genomics Platform"/>
            <consortium name="The Broad Institute Genome Sequencing Center for Infectious Disease"/>
            <person name="Wu L."/>
            <person name="Ma J."/>
        </authorList>
    </citation>
    <scope>NUCLEOTIDE SEQUENCE [LARGE SCALE GENOMIC DNA]</scope>
    <source>
        <strain evidence="5">KACC 12507</strain>
    </source>
</reference>
<dbReference type="InterPro" id="IPR009948">
    <property type="entry name" value="Syd"/>
</dbReference>
<protein>
    <submittedName>
        <fullName evidence="4">SecY-interacting protein</fullName>
    </submittedName>
</protein>
<evidence type="ECO:0000313" key="5">
    <source>
        <dbReference type="Proteomes" id="UP001595897"/>
    </source>
</evidence>
<dbReference type="Proteomes" id="UP001595897">
    <property type="component" value="Unassembled WGS sequence"/>
</dbReference>
<dbReference type="NCBIfam" id="NF003439">
    <property type="entry name" value="PRK04968.1"/>
    <property type="match status" value="1"/>
</dbReference>
<keyword evidence="5" id="KW-1185">Reference proteome</keyword>
<accession>A0ABV9LU46</accession>
<evidence type="ECO:0000313" key="4">
    <source>
        <dbReference type="EMBL" id="MFC4700041.1"/>
    </source>
</evidence>
<sequence length="194" mass="22242">MTQTAPAKFVDTFDAFVQDYIDRSTPDNRGLLTPWDAQWPSQCVMQDTDSLHNDDIVQWQPARRQPQGVMSNLEQALELKIPDAFEQLLGRYYSLDLNAVHKRGNVTLLQAWNEHDYERLQKNIIAHVLMKRRLKQPDTLFFALTDEDDLIISIELESAQVILEPLGQVAREVLAGSLEEFMSDLSAQPQFVSL</sequence>
<organism evidence="4 5">
    <name type="scientific">Glaciecola siphonariae</name>
    <dbReference type="NCBI Taxonomy" id="521012"/>
    <lineage>
        <taxon>Bacteria</taxon>
        <taxon>Pseudomonadati</taxon>
        <taxon>Pseudomonadota</taxon>
        <taxon>Gammaproteobacteria</taxon>
        <taxon>Alteromonadales</taxon>
        <taxon>Alteromonadaceae</taxon>
        <taxon>Glaciecola</taxon>
    </lineage>
</organism>
<dbReference type="Gene3D" id="3.40.1580.20">
    <property type="entry name" value="Syd protein"/>
    <property type="match status" value="1"/>
</dbReference>
<evidence type="ECO:0000256" key="2">
    <source>
        <dbReference type="ARBA" id="ARBA00022519"/>
    </source>
</evidence>
<dbReference type="CDD" id="cd16323">
    <property type="entry name" value="Syd"/>
    <property type="match status" value="1"/>
</dbReference>
<keyword evidence="2" id="KW-0997">Cell inner membrane</keyword>
<keyword evidence="3" id="KW-0472">Membrane</keyword>
<evidence type="ECO:0000256" key="3">
    <source>
        <dbReference type="ARBA" id="ARBA00023136"/>
    </source>
</evidence>
<keyword evidence="1" id="KW-1003">Cell membrane</keyword>
<name>A0ABV9LU46_9ALTE</name>
<gene>
    <name evidence="4" type="primary">syd</name>
    <name evidence="4" type="ORF">ACFO4O_07740</name>
</gene>
<dbReference type="RefSeq" id="WP_382407113.1">
    <property type="nucleotide sequence ID" value="NZ_JBHSGU010000002.1"/>
</dbReference>
<comment type="caution">
    <text evidence="4">The sequence shown here is derived from an EMBL/GenBank/DDBJ whole genome shotgun (WGS) entry which is preliminary data.</text>
</comment>
<evidence type="ECO:0000256" key="1">
    <source>
        <dbReference type="ARBA" id="ARBA00022475"/>
    </source>
</evidence>
<dbReference type="Pfam" id="PF07348">
    <property type="entry name" value="Syd"/>
    <property type="match status" value="1"/>
</dbReference>
<dbReference type="EMBL" id="JBHSGU010000002">
    <property type="protein sequence ID" value="MFC4700041.1"/>
    <property type="molecule type" value="Genomic_DNA"/>
</dbReference>
<dbReference type="InterPro" id="IPR038228">
    <property type="entry name" value="Syd_sf"/>
</dbReference>
<proteinExistence type="predicted"/>